<reference evidence="3" key="1">
    <citation type="journal article" date="2017" name="Nat. Ecol. Evol.">
        <title>Genome expansion and lineage-specific genetic innovations in the forest pathogenic fungi Armillaria.</title>
        <authorList>
            <person name="Sipos G."/>
            <person name="Prasanna A.N."/>
            <person name="Walter M.C."/>
            <person name="O'Connor E."/>
            <person name="Balint B."/>
            <person name="Krizsan K."/>
            <person name="Kiss B."/>
            <person name="Hess J."/>
            <person name="Varga T."/>
            <person name="Slot J."/>
            <person name="Riley R."/>
            <person name="Boka B."/>
            <person name="Rigling D."/>
            <person name="Barry K."/>
            <person name="Lee J."/>
            <person name="Mihaltcheva S."/>
            <person name="LaButti K."/>
            <person name="Lipzen A."/>
            <person name="Waldron R."/>
            <person name="Moloney N.M."/>
            <person name="Sperisen C."/>
            <person name="Kredics L."/>
            <person name="Vagvoelgyi C."/>
            <person name="Patrignani A."/>
            <person name="Fitzpatrick D."/>
            <person name="Nagy I."/>
            <person name="Doyle S."/>
            <person name="Anderson J.B."/>
            <person name="Grigoriev I.V."/>
            <person name="Gueldener U."/>
            <person name="Muensterkoetter M."/>
            <person name="Nagy L.G."/>
        </authorList>
    </citation>
    <scope>NUCLEOTIDE SEQUENCE [LARGE SCALE GENOMIC DNA]</scope>
    <source>
        <strain evidence="3">28-4</strain>
    </source>
</reference>
<dbReference type="InterPro" id="IPR025314">
    <property type="entry name" value="DUF4219"/>
</dbReference>
<feature type="domain" description="DUF4219" evidence="1">
    <location>
        <begin position="12"/>
        <end position="38"/>
    </location>
</feature>
<evidence type="ECO:0000259" key="1">
    <source>
        <dbReference type="Pfam" id="PF13961"/>
    </source>
</evidence>
<evidence type="ECO:0000313" key="2">
    <source>
        <dbReference type="EMBL" id="PBK58432.1"/>
    </source>
</evidence>
<dbReference type="Pfam" id="PF13961">
    <property type="entry name" value="DUF4219"/>
    <property type="match status" value="1"/>
</dbReference>
<proteinExistence type="predicted"/>
<evidence type="ECO:0000313" key="3">
    <source>
        <dbReference type="Proteomes" id="UP000218334"/>
    </source>
</evidence>
<dbReference type="Proteomes" id="UP000218334">
    <property type="component" value="Unassembled WGS sequence"/>
</dbReference>
<organism evidence="2 3">
    <name type="scientific">Armillaria solidipes</name>
    <dbReference type="NCBI Taxonomy" id="1076256"/>
    <lineage>
        <taxon>Eukaryota</taxon>
        <taxon>Fungi</taxon>
        <taxon>Dikarya</taxon>
        <taxon>Basidiomycota</taxon>
        <taxon>Agaricomycotina</taxon>
        <taxon>Agaricomycetes</taxon>
        <taxon>Agaricomycetidae</taxon>
        <taxon>Agaricales</taxon>
        <taxon>Marasmiineae</taxon>
        <taxon>Physalacriaceae</taxon>
        <taxon>Armillaria</taxon>
    </lineage>
</organism>
<dbReference type="AlphaFoldDB" id="A0A2H3AU44"/>
<feature type="non-terminal residue" evidence="2">
    <location>
        <position position="88"/>
    </location>
</feature>
<dbReference type="STRING" id="1076256.A0A2H3AU44"/>
<name>A0A2H3AU44_9AGAR</name>
<dbReference type="EMBL" id="KZ293543">
    <property type="protein sequence ID" value="PBK58432.1"/>
    <property type="molecule type" value="Genomic_DNA"/>
</dbReference>
<sequence>MEDRSSTRFDLLNEENYFTWKYRMEMHLIRKDLWGIVSGTEPLWDKRARLAATEIILHVSDSQLPLTRKTMDPVRMWQILKEYHESSG</sequence>
<gene>
    <name evidence="2" type="ORF">ARMSODRAFT_900474</name>
</gene>
<keyword evidence="3" id="KW-1185">Reference proteome</keyword>
<protein>
    <recommendedName>
        <fullName evidence="1">DUF4219 domain-containing protein</fullName>
    </recommendedName>
</protein>
<accession>A0A2H3AU44</accession>